<evidence type="ECO:0000256" key="1">
    <source>
        <dbReference type="SAM" id="MobiDB-lite"/>
    </source>
</evidence>
<protein>
    <submittedName>
        <fullName evidence="3">Uncharacterized protein</fullName>
    </submittedName>
</protein>
<accession>A0A9N8HAQ3</accession>
<sequence>MHNQKNTSIDNADDTTKQMMQAGKGQQQNELLSAQQGFPQQTFQETQDMAQPGAYAFAPTLSNNNDAEIVIEETRHDIEPAPLEQDSSGLAVAREVQDDPEDPRSLPQAEEYNENRESKKRNAQTQESNKRIALVLGFGLCLVVLFVLLVVLLGKTADGTEATLAMEPVESNNEDAPMHSSMAPSPSPVFEQLLSYFPNYTIQALEDPESPQSKALDWLLDDPDLM</sequence>
<keyword evidence="2" id="KW-1133">Transmembrane helix</keyword>
<feature type="region of interest" description="Disordered" evidence="1">
    <location>
        <begin position="79"/>
        <end position="126"/>
    </location>
</feature>
<feature type="transmembrane region" description="Helical" evidence="2">
    <location>
        <begin position="132"/>
        <end position="154"/>
    </location>
</feature>
<name>A0A9N8HAQ3_9STRA</name>
<feature type="region of interest" description="Disordered" evidence="1">
    <location>
        <begin position="1"/>
        <end position="60"/>
    </location>
</feature>
<dbReference type="EMBL" id="CAICTM010000248">
    <property type="protein sequence ID" value="CAB9505977.1"/>
    <property type="molecule type" value="Genomic_DNA"/>
</dbReference>
<keyword evidence="4" id="KW-1185">Reference proteome</keyword>
<dbReference type="AlphaFoldDB" id="A0A9N8HAQ3"/>
<evidence type="ECO:0000256" key="2">
    <source>
        <dbReference type="SAM" id="Phobius"/>
    </source>
</evidence>
<keyword evidence="2" id="KW-0812">Transmembrane</keyword>
<proteinExistence type="predicted"/>
<dbReference type="Proteomes" id="UP001153069">
    <property type="component" value="Unassembled WGS sequence"/>
</dbReference>
<organism evidence="3 4">
    <name type="scientific">Seminavis robusta</name>
    <dbReference type="NCBI Taxonomy" id="568900"/>
    <lineage>
        <taxon>Eukaryota</taxon>
        <taxon>Sar</taxon>
        <taxon>Stramenopiles</taxon>
        <taxon>Ochrophyta</taxon>
        <taxon>Bacillariophyta</taxon>
        <taxon>Bacillariophyceae</taxon>
        <taxon>Bacillariophycidae</taxon>
        <taxon>Naviculales</taxon>
        <taxon>Naviculaceae</taxon>
        <taxon>Seminavis</taxon>
    </lineage>
</organism>
<feature type="compositionally biased region" description="Polar residues" evidence="1">
    <location>
        <begin position="29"/>
        <end position="49"/>
    </location>
</feature>
<evidence type="ECO:0000313" key="3">
    <source>
        <dbReference type="EMBL" id="CAB9505977.1"/>
    </source>
</evidence>
<gene>
    <name evidence="3" type="ORF">SEMRO_249_G098840.1</name>
</gene>
<feature type="compositionally biased region" description="Low complexity" evidence="1">
    <location>
        <begin position="17"/>
        <end position="28"/>
    </location>
</feature>
<reference evidence="3" key="1">
    <citation type="submission" date="2020-06" db="EMBL/GenBank/DDBJ databases">
        <authorList>
            <consortium name="Plant Systems Biology data submission"/>
        </authorList>
    </citation>
    <scope>NUCLEOTIDE SEQUENCE</scope>
    <source>
        <strain evidence="3">D6</strain>
    </source>
</reference>
<comment type="caution">
    <text evidence="3">The sequence shown here is derived from an EMBL/GenBank/DDBJ whole genome shotgun (WGS) entry which is preliminary data.</text>
</comment>
<keyword evidence="2" id="KW-0472">Membrane</keyword>
<feature type="compositionally biased region" description="Polar residues" evidence="1">
    <location>
        <begin position="1"/>
        <end position="10"/>
    </location>
</feature>
<evidence type="ECO:0000313" key="4">
    <source>
        <dbReference type="Proteomes" id="UP001153069"/>
    </source>
</evidence>